<dbReference type="SMART" id="SM00088">
    <property type="entry name" value="PINT"/>
    <property type="match status" value="1"/>
</dbReference>
<dbReference type="Pfam" id="PF18055">
    <property type="entry name" value="RPN6_N"/>
    <property type="match status" value="1"/>
</dbReference>
<protein>
    <submittedName>
        <fullName evidence="5">PCI domain-containing protein</fullName>
    </submittedName>
</protein>
<evidence type="ECO:0000259" key="3">
    <source>
        <dbReference type="PROSITE" id="PS50250"/>
    </source>
</evidence>
<name>A0AAF3F0H4_9BILA</name>
<evidence type="ECO:0000313" key="4">
    <source>
        <dbReference type="Proteomes" id="UP000887575"/>
    </source>
</evidence>
<evidence type="ECO:0000313" key="5">
    <source>
        <dbReference type="WBParaSite" id="MBELARI_LOCUS20010"/>
    </source>
</evidence>
<dbReference type="PANTHER" id="PTHR10678">
    <property type="entry name" value="26S PROTEASOME NON-ATPASE REGULATORY SUBUNIT 11/COP9 SIGNALOSOME COMPLEX SUBUNIT 2"/>
    <property type="match status" value="1"/>
</dbReference>
<dbReference type="InterPro" id="IPR000717">
    <property type="entry name" value="PCI_dom"/>
</dbReference>
<dbReference type="InterPro" id="IPR050871">
    <property type="entry name" value="26S_Proteasome/COP9_Components"/>
</dbReference>
<dbReference type="AlphaFoldDB" id="A0AAF3F0H4"/>
<dbReference type="SMART" id="SM00753">
    <property type="entry name" value="PAM"/>
    <property type="match status" value="1"/>
</dbReference>
<keyword evidence="2" id="KW-0647">Proteasome</keyword>
<feature type="domain" description="PCI" evidence="3">
    <location>
        <begin position="221"/>
        <end position="387"/>
    </location>
</feature>
<sequence>MATPSASYEQIAMLVKSMTNFSATRLETAREEEQARLADQKLAELAKQMANEGRIKELHDAFIAARNSLDALPTARASKIVRTLVDACLNAKGQSFNEKEALCVESIEWAKGASLLYLSRSLRSRLVRLYNDIGKNVEASKIAVELAKELRKVDDKELSIEVALEESRAAFMLNNFSKAKTALATARTASHGFYTSATMQAQLDLHSGILYATEDKDYKTAYSYFFEAFEGFVQIGDKERATQALKYMCLVKVMLNESDQIRSLLDSEACQPYVKEKHILAMRELAVAFKERSLARFQKCLETYPSELNDDHVVKGHSSKLHETMLEKEISRIVEPYAAIDIKHICEKVNLPLDRIEKKLGMMILDQTLRGVINQQAGCLSIMSPPPSEDVYLKASDLVRALGKVIDACQQSSTMLFK</sequence>
<dbReference type="PROSITE" id="PS50250">
    <property type="entry name" value="PCI"/>
    <property type="match status" value="1"/>
</dbReference>
<evidence type="ECO:0000256" key="1">
    <source>
        <dbReference type="ARBA" id="ARBA00007454"/>
    </source>
</evidence>
<reference evidence="5" key="1">
    <citation type="submission" date="2024-02" db="UniProtKB">
        <authorList>
            <consortium name="WormBaseParasite"/>
        </authorList>
    </citation>
    <scope>IDENTIFICATION</scope>
</reference>
<keyword evidence="4" id="KW-1185">Reference proteome</keyword>
<dbReference type="Gene3D" id="1.25.40.570">
    <property type="match status" value="1"/>
</dbReference>
<proteinExistence type="inferred from homology"/>
<dbReference type="InterPro" id="IPR036390">
    <property type="entry name" value="WH_DNA-bd_sf"/>
</dbReference>
<dbReference type="Proteomes" id="UP000887575">
    <property type="component" value="Unassembled WGS sequence"/>
</dbReference>
<comment type="similarity">
    <text evidence="1">Belongs to the proteasome subunit S9 family.</text>
</comment>
<dbReference type="Pfam" id="PF01399">
    <property type="entry name" value="PCI"/>
    <property type="match status" value="1"/>
</dbReference>
<organism evidence="4 5">
    <name type="scientific">Mesorhabditis belari</name>
    <dbReference type="NCBI Taxonomy" id="2138241"/>
    <lineage>
        <taxon>Eukaryota</taxon>
        <taxon>Metazoa</taxon>
        <taxon>Ecdysozoa</taxon>
        <taxon>Nematoda</taxon>
        <taxon>Chromadorea</taxon>
        <taxon>Rhabditida</taxon>
        <taxon>Rhabditina</taxon>
        <taxon>Rhabditomorpha</taxon>
        <taxon>Rhabditoidea</taxon>
        <taxon>Rhabditidae</taxon>
        <taxon>Mesorhabditinae</taxon>
        <taxon>Mesorhabditis</taxon>
    </lineage>
</organism>
<dbReference type="InterPro" id="IPR040773">
    <property type="entry name" value="Rpn6_N"/>
</dbReference>
<evidence type="ECO:0000256" key="2">
    <source>
        <dbReference type="ARBA" id="ARBA00022942"/>
    </source>
</evidence>
<dbReference type="WBParaSite" id="MBELARI_LOCUS20010">
    <property type="protein sequence ID" value="MBELARI_LOCUS20010"/>
    <property type="gene ID" value="MBELARI_LOCUS20010"/>
</dbReference>
<dbReference type="GO" id="GO:0000502">
    <property type="term" value="C:proteasome complex"/>
    <property type="evidence" value="ECO:0007669"/>
    <property type="project" value="UniProtKB-KW"/>
</dbReference>
<accession>A0AAF3F0H4</accession>
<dbReference type="SUPFAM" id="SSF46785">
    <property type="entry name" value="Winged helix' DNA-binding domain"/>
    <property type="match status" value="1"/>
</dbReference>